<evidence type="ECO:0000313" key="3">
    <source>
        <dbReference type="EMBL" id="CAC5377792.1"/>
    </source>
</evidence>
<reference evidence="3 4" key="1">
    <citation type="submission" date="2020-06" db="EMBL/GenBank/DDBJ databases">
        <authorList>
            <person name="Li R."/>
            <person name="Bekaert M."/>
        </authorList>
    </citation>
    <scope>NUCLEOTIDE SEQUENCE [LARGE SCALE GENOMIC DNA]</scope>
    <source>
        <strain evidence="4">wild</strain>
    </source>
</reference>
<evidence type="ECO:0000256" key="2">
    <source>
        <dbReference type="SAM" id="SignalP"/>
    </source>
</evidence>
<dbReference type="EMBL" id="CACVKT020002384">
    <property type="protein sequence ID" value="CAC5377792.1"/>
    <property type="molecule type" value="Genomic_DNA"/>
</dbReference>
<dbReference type="InterPro" id="IPR000884">
    <property type="entry name" value="TSP1_rpt"/>
</dbReference>
<organism evidence="3 4">
    <name type="scientific">Mytilus coruscus</name>
    <name type="common">Sea mussel</name>
    <dbReference type="NCBI Taxonomy" id="42192"/>
    <lineage>
        <taxon>Eukaryota</taxon>
        <taxon>Metazoa</taxon>
        <taxon>Spiralia</taxon>
        <taxon>Lophotrochozoa</taxon>
        <taxon>Mollusca</taxon>
        <taxon>Bivalvia</taxon>
        <taxon>Autobranchia</taxon>
        <taxon>Pteriomorphia</taxon>
        <taxon>Mytilida</taxon>
        <taxon>Mytiloidea</taxon>
        <taxon>Mytilidae</taxon>
        <taxon>Mytilinae</taxon>
        <taxon>Mytilus</taxon>
    </lineage>
</organism>
<keyword evidence="1" id="KW-0472">Membrane</keyword>
<keyword evidence="1" id="KW-1133">Transmembrane helix</keyword>
<sequence length="200" mass="21656">MSRYIVLIAVIFISTCLVADAKYRCRAGVYQCDLDPWTTWSNCSSSCGGGTRTRFTPICCSKNYTTIADCASDCSIPSSSIIQTETCGQTCVHGKYRQNSCQCSNGYHGKCCDKIGTTSKHQTTQANGIEITDESDNNGCFQNKSVTTMMALMIIAVVGVAVLDTVLGYHFYKLRKQLMGGSHMALTTSGVAPVSTMIKK</sequence>
<proteinExistence type="predicted"/>
<evidence type="ECO:0000256" key="1">
    <source>
        <dbReference type="SAM" id="Phobius"/>
    </source>
</evidence>
<dbReference type="PROSITE" id="PS50092">
    <property type="entry name" value="TSP1"/>
    <property type="match status" value="1"/>
</dbReference>
<keyword evidence="1" id="KW-0812">Transmembrane</keyword>
<dbReference type="AlphaFoldDB" id="A0A6J8B1U6"/>
<accession>A0A6J8B1U6</accession>
<name>A0A6J8B1U6_MYTCO</name>
<gene>
    <name evidence="3" type="ORF">MCOR_14061</name>
</gene>
<feature type="chain" id="PRO_5026973412" description="EGF-like domain-containing protein" evidence="2">
    <location>
        <begin position="22"/>
        <end position="200"/>
    </location>
</feature>
<keyword evidence="4" id="KW-1185">Reference proteome</keyword>
<keyword evidence="2" id="KW-0732">Signal</keyword>
<dbReference type="OrthoDB" id="10293658at2759"/>
<protein>
    <recommendedName>
        <fullName evidence="5">EGF-like domain-containing protein</fullName>
    </recommendedName>
</protein>
<dbReference type="InterPro" id="IPR036383">
    <property type="entry name" value="TSP1_rpt_sf"/>
</dbReference>
<evidence type="ECO:0000313" key="4">
    <source>
        <dbReference type="Proteomes" id="UP000507470"/>
    </source>
</evidence>
<evidence type="ECO:0008006" key="5">
    <source>
        <dbReference type="Google" id="ProtNLM"/>
    </source>
</evidence>
<dbReference type="Proteomes" id="UP000507470">
    <property type="component" value="Unassembled WGS sequence"/>
</dbReference>
<feature type="signal peptide" evidence="2">
    <location>
        <begin position="1"/>
        <end position="21"/>
    </location>
</feature>
<feature type="transmembrane region" description="Helical" evidence="1">
    <location>
        <begin position="149"/>
        <end position="172"/>
    </location>
</feature>
<dbReference type="SUPFAM" id="SSF82895">
    <property type="entry name" value="TSP-1 type 1 repeat"/>
    <property type="match status" value="1"/>
</dbReference>